<dbReference type="Proteomes" id="UP001434883">
    <property type="component" value="Unassembled WGS sequence"/>
</dbReference>
<dbReference type="PANTHER" id="PTHR23169:SF32">
    <property type="entry name" value="PLECTIN ISOFORM X1"/>
    <property type="match status" value="1"/>
</dbReference>
<evidence type="ECO:0000313" key="5">
    <source>
        <dbReference type="EMBL" id="MEQ2218903.1"/>
    </source>
</evidence>
<sequence length="266" mass="30928">MFLRLMSRLVTVTGPDCRDTEPGKKITSSDVRGFAVKSHLEVERLSERTQFASLTGSPPSSLISFMSFLQFKTLRVEEYRLALRNLEQHYQDFLRDSQDSQMFGAEDRMQVESNYNRANHHYHTMVSSAEQGDGFPLFPEQTTRGEAEADQAVFDRLQDELRRATAISDKMTRIHSERDTEVDHYRQLVSGLLERWQALFTQMDLRLRELDLLGRRMRSYRESYESLIRWLGEARQRQEKIQSVPIGDGKALGDQLAEEKVENLTN</sequence>
<evidence type="ECO:0000259" key="4">
    <source>
        <dbReference type="Pfam" id="PF18373"/>
    </source>
</evidence>
<dbReference type="InterPro" id="IPR043197">
    <property type="entry name" value="Plakin"/>
</dbReference>
<gene>
    <name evidence="5" type="ORF">XENOCAPTIV_009762</name>
</gene>
<reference evidence="5 6" key="1">
    <citation type="submission" date="2021-06" db="EMBL/GenBank/DDBJ databases">
        <authorList>
            <person name="Palmer J.M."/>
        </authorList>
    </citation>
    <scope>NUCLEOTIDE SEQUENCE [LARGE SCALE GENOMIC DNA]</scope>
    <source>
        <strain evidence="5 6">XC_2019</strain>
        <tissue evidence="5">Muscle</tissue>
    </source>
</reference>
<comment type="caution">
    <text evidence="5">The sequence shown here is derived from an EMBL/GenBank/DDBJ whole genome shotgun (WGS) entry which is preliminary data.</text>
</comment>
<protein>
    <recommendedName>
        <fullName evidence="4">Desmoplakin spectrin-like domain-containing protein</fullName>
    </recommendedName>
</protein>
<evidence type="ECO:0000256" key="1">
    <source>
        <dbReference type="ARBA" id="ARBA00022553"/>
    </source>
</evidence>
<dbReference type="Gene3D" id="1.20.58.1060">
    <property type="match status" value="1"/>
</dbReference>
<dbReference type="SUPFAM" id="SSF46966">
    <property type="entry name" value="Spectrin repeat"/>
    <property type="match status" value="1"/>
</dbReference>
<keyword evidence="2" id="KW-0677">Repeat</keyword>
<feature type="coiled-coil region" evidence="3">
    <location>
        <begin position="69"/>
        <end position="96"/>
    </location>
</feature>
<dbReference type="EMBL" id="JAHRIN010077799">
    <property type="protein sequence ID" value="MEQ2218903.1"/>
    <property type="molecule type" value="Genomic_DNA"/>
</dbReference>
<name>A0ABV0SH37_9TELE</name>
<dbReference type="PANTHER" id="PTHR23169">
    <property type="entry name" value="ENVOPLAKIN"/>
    <property type="match status" value="1"/>
</dbReference>
<evidence type="ECO:0000256" key="3">
    <source>
        <dbReference type="SAM" id="Coils"/>
    </source>
</evidence>
<keyword evidence="1" id="KW-0597">Phosphoprotein</keyword>
<accession>A0ABV0SH37</accession>
<dbReference type="InterPro" id="IPR041573">
    <property type="entry name" value="Desmoplakin_Spectrin-like"/>
</dbReference>
<organism evidence="5 6">
    <name type="scientific">Xenoophorus captivus</name>
    <dbReference type="NCBI Taxonomy" id="1517983"/>
    <lineage>
        <taxon>Eukaryota</taxon>
        <taxon>Metazoa</taxon>
        <taxon>Chordata</taxon>
        <taxon>Craniata</taxon>
        <taxon>Vertebrata</taxon>
        <taxon>Euteleostomi</taxon>
        <taxon>Actinopterygii</taxon>
        <taxon>Neopterygii</taxon>
        <taxon>Teleostei</taxon>
        <taxon>Neoteleostei</taxon>
        <taxon>Acanthomorphata</taxon>
        <taxon>Ovalentaria</taxon>
        <taxon>Atherinomorphae</taxon>
        <taxon>Cyprinodontiformes</taxon>
        <taxon>Goodeidae</taxon>
        <taxon>Xenoophorus</taxon>
    </lineage>
</organism>
<evidence type="ECO:0000256" key="2">
    <source>
        <dbReference type="ARBA" id="ARBA00022737"/>
    </source>
</evidence>
<keyword evidence="6" id="KW-1185">Reference proteome</keyword>
<feature type="domain" description="Desmoplakin spectrin-like" evidence="4">
    <location>
        <begin position="63"/>
        <end position="128"/>
    </location>
</feature>
<dbReference type="Pfam" id="PF18373">
    <property type="entry name" value="Spectrin_2"/>
    <property type="match status" value="1"/>
</dbReference>
<dbReference type="Gene3D" id="1.20.58.60">
    <property type="match status" value="1"/>
</dbReference>
<proteinExistence type="predicted"/>
<keyword evidence="3" id="KW-0175">Coiled coil</keyword>
<evidence type="ECO:0000313" key="6">
    <source>
        <dbReference type="Proteomes" id="UP001434883"/>
    </source>
</evidence>